<proteinExistence type="predicted"/>
<protein>
    <submittedName>
        <fullName evidence="1">Uncharacterized protein</fullName>
    </submittedName>
</protein>
<accession>A0A8K1D8H2</accession>
<sequence>MRFSLVVGPLKNTLAAEKMVYLATGGNPMGEGKGRGVRLWGILMVLSLVVCKISGVPPADQSSTERQSLTDECEQCLQTILKGQEAPKVMAYRAKYDCQSGTKRGHCTYNSTRYKVCKLEGGIVCHNPKVISKDGQSETSFTHTIHKWDTGRTTTIPICNQYRSVKLLELIATWNRLEKVLPKLQPSSSEDSSSFIGLSAREDDGVIPPVPAPLRRAGQPAPFLGNTAAWEKTCLHSAH</sequence>
<name>A0A8K1D8H2_9PASS</name>
<dbReference type="Proteomes" id="UP000796761">
    <property type="component" value="Unassembled WGS sequence"/>
</dbReference>
<comment type="caution">
    <text evidence="1">The sequence shown here is derived from an EMBL/GenBank/DDBJ whole genome shotgun (WGS) entry which is preliminary data.</text>
</comment>
<evidence type="ECO:0000313" key="1">
    <source>
        <dbReference type="EMBL" id="TRZ07518.1"/>
    </source>
</evidence>
<dbReference type="EMBL" id="SWJQ01001744">
    <property type="protein sequence ID" value="TRZ07518.1"/>
    <property type="molecule type" value="Genomic_DNA"/>
</dbReference>
<keyword evidence="2" id="KW-1185">Reference proteome</keyword>
<gene>
    <name evidence="1" type="ORF">HGM15179_019597</name>
</gene>
<dbReference type="AlphaFoldDB" id="A0A8K1D8H2"/>
<reference evidence="1" key="1">
    <citation type="submission" date="2019-04" db="EMBL/GenBank/DDBJ databases">
        <title>Genome assembly of Zosterops borbonicus 15179.</title>
        <authorList>
            <person name="Leroy T."/>
            <person name="Anselmetti Y."/>
            <person name="Tilak M.-K."/>
            <person name="Nabholz B."/>
        </authorList>
    </citation>
    <scope>NUCLEOTIDE SEQUENCE</scope>
    <source>
        <strain evidence="1">HGM_15179</strain>
        <tissue evidence="1">Muscle</tissue>
    </source>
</reference>
<organism evidence="1 2">
    <name type="scientific">Zosterops borbonicus</name>
    <dbReference type="NCBI Taxonomy" id="364589"/>
    <lineage>
        <taxon>Eukaryota</taxon>
        <taxon>Metazoa</taxon>
        <taxon>Chordata</taxon>
        <taxon>Craniata</taxon>
        <taxon>Vertebrata</taxon>
        <taxon>Euteleostomi</taxon>
        <taxon>Archelosauria</taxon>
        <taxon>Archosauria</taxon>
        <taxon>Dinosauria</taxon>
        <taxon>Saurischia</taxon>
        <taxon>Theropoda</taxon>
        <taxon>Coelurosauria</taxon>
        <taxon>Aves</taxon>
        <taxon>Neognathae</taxon>
        <taxon>Neoaves</taxon>
        <taxon>Telluraves</taxon>
        <taxon>Australaves</taxon>
        <taxon>Passeriformes</taxon>
        <taxon>Sylvioidea</taxon>
        <taxon>Zosteropidae</taxon>
        <taxon>Zosterops</taxon>
    </lineage>
</organism>
<evidence type="ECO:0000313" key="2">
    <source>
        <dbReference type="Proteomes" id="UP000796761"/>
    </source>
</evidence>